<reference evidence="2" key="1">
    <citation type="submission" date="2015-03" db="EMBL/GenBank/DDBJ databases">
        <authorList>
            <consortium name="Pathogen Informatics"/>
            <person name="Murphy D."/>
        </authorList>
    </citation>
    <scope>NUCLEOTIDE SEQUENCE</scope>
    <source>
        <strain evidence="2">N09902308</strain>
    </source>
</reference>
<dbReference type="Proteomes" id="UP000039021">
    <property type="component" value="Unassembled WGS sequence"/>
</dbReference>
<dbReference type="Proteomes" id="UP000050164">
    <property type="component" value="Unassembled WGS sequence"/>
</dbReference>
<dbReference type="AlphaFoldDB" id="A0A654ZRX5"/>
<evidence type="ECO:0000313" key="3">
    <source>
        <dbReference type="Proteomes" id="UP000039021"/>
    </source>
</evidence>
<accession>A0A654ZRX5</accession>
<dbReference type="EMBL" id="CSBK01001428">
    <property type="protein sequence ID" value="COY65373.1"/>
    <property type="molecule type" value="Genomic_DNA"/>
</dbReference>
<evidence type="ECO:0000313" key="2">
    <source>
        <dbReference type="EMBL" id="COY65373.1"/>
    </source>
</evidence>
<dbReference type="EMBL" id="CNFT01000061">
    <property type="protein sequence ID" value="CKQ96454.1"/>
    <property type="molecule type" value="Genomic_DNA"/>
</dbReference>
<gene>
    <name evidence="2" type="ORF">ERS007739_02932</name>
    <name evidence="1" type="ORF">ERS027659_00459</name>
</gene>
<sequence>MTFTRHLGPPKENAEFSLVSVYTSLGPIVPVFSS</sequence>
<proteinExistence type="predicted"/>
<name>A0A654ZRX5_MYCTX</name>
<evidence type="ECO:0000313" key="1">
    <source>
        <dbReference type="EMBL" id="CKQ96454.1"/>
    </source>
</evidence>
<evidence type="ECO:0000313" key="4">
    <source>
        <dbReference type="Proteomes" id="UP000050164"/>
    </source>
</evidence>
<protein>
    <submittedName>
        <fullName evidence="1">Uncharacterized protein</fullName>
    </submittedName>
</protein>
<reference evidence="3 4" key="2">
    <citation type="submission" date="2015-03" db="EMBL/GenBank/DDBJ databases">
        <authorList>
            <consortium name="Pathogen Informatics"/>
        </authorList>
    </citation>
    <scope>NUCLEOTIDE SEQUENCE [LARGE SCALE GENOMIC DNA]</scope>
    <source>
        <strain evidence="1 4">Bir 185</strain>
        <strain evidence="3">N09902308</strain>
    </source>
</reference>
<organism evidence="1 4">
    <name type="scientific">Mycobacterium tuberculosis</name>
    <dbReference type="NCBI Taxonomy" id="1773"/>
    <lineage>
        <taxon>Bacteria</taxon>
        <taxon>Bacillati</taxon>
        <taxon>Actinomycetota</taxon>
        <taxon>Actinomycetes</taxon>
        <taxon>Mycobacteriales</taxon>
        <taxon>Mycobacteriaceae</taxon>
        <taxon>Mycobacterium</taxon>
        <taxon>Mycobacterium tuberculosis complex</taxon>
    </lineage>
</organism>